<reference evidence="1" key="1">
    <citation type="submission" date="2022-11" db="EMBL/GenBank/DDBJ databases">
        <authorList>
            <person name="Hyden B.L."/>
            <person name="Feng K."/>
            <person name="Yates T."/>
            <person name="Jawdy S."/>
            <person name="Smart L.B."/>
            <person name="Muchero W."/>
        </authorList>
    </citation>
    <scope>NUCLEOTIDE SEQUENCE</scope>
    <source>
        <tissue evidence="1">Shoot tip</tissue>
    </source>
</reference>
<gene>
    <name evidence="1" type="ORF">OIU74_025633</name>
</gene>
<sequence>MFLPIFLGSSEKNPLNYGSSWNLIGYLALPEKSRFLASSLDNVQQSSPFFLQFPICKRHHTLSDAMFMLIPLCIEILEDHIFYN</sequence>
<organism evidence="1 2">
    <name type="scientific">Salix koriyanagi</name>
    <dbReference type="NCBI Taxonomy" id="2511006"/>
    <lineage>
        <taxon>Eukaryota</taxon>
        <taxon>Viridiplantae</taxon>
        <taxon>Streptophyta</taxon>
        <taxon>Embryophyta</taxon>
        <taxon>Tracheophyta</taxon>
        <taxon>Spermatophyta</taxon>
        <taxon>Magnoliopsida</taxon>
        <taxon>eudicotyledons</taxon>
        <taxon>Gunneridae</taxon>
        <taxon>Pentapetalae</taxon>
        <taxon>rosids</taxon>
        <taxon>fabids</taxon>
        <taxon>Malpighiales</taxon>
        <taxon>Salicaceae</taxon>
        <taxon>Saliceae</taxon>
        <taxon>Salix</taxon>
    </lineage>
</organism>
<proteinExistence type="predicted"/>
<name>A0A9Q1A5U3_9ROSI</name>
<dbReference type="EMBL" id="JAPFFM010000006">
    <property type="protein sequence ID" value="KAJ6759011.1"/>
    <property type="molecule type" value="Genomic_DNA"/>
</dbReference>
<dbReference type="AlphaFoldDB" id="A0A9Q1A5U3"/>
<dbReference type="Proteomes" id="UP001151752">
    <property type="component" value="Chromosome 18"/>
</dbReference>
<accession>A0A9Q1A5U3</accession>
<protein>
    <submittedName>
        <fullName evidence="1">Uncharacterized protein</fullName>
    </submittedName>
</protein>
<evidence type="ECO:0000313" key="1">
    <source>
        <dbReference type="EMBL" id="KAJ6759011.1"/>
    </source>
</evidence>
<reference evidence="1" key="2">
    <citation type="journal article" date="2023" name="Int. J. Mol. Sci.">
        <title>De Novo Assembly and Annotation of 11 Diverse Shrub Willow (Salix) Genomes Reveals Novel Gene Organization in Sex-Linked Regions.</title>
        <authorList>
            <person name="Hyden B."/>
            <person name="Feng K."/>
            <person name="Yates T.B."/>
            <person name="Jawdy S."/>
            <person name="Cereghino C."/>
            <person name="Smart L.B."/>
            <person name="Muchero W."/>
        </authorList>
    </citation>
    <scope>NUCLEOTIDE SEQUENCE</scope>
    <source>
        <tissue evidence="1">Shoot tip</tissue>
    </source>
</reference>
<comment type="caution">
    <text evidence="1">The sequence shown here is derived from an EMBL/GenBank/DDBJ whole genome shotgun (WGS) entry which is preliminary data.</text>
</comment>
<evidence type="ECO:0000313" key="2">
    <source>
        <dbReference type="Proteomes" id="UP001151752"/>
    </source>
</evidence>
<keyword evidence="2" id="KW-1185">Reference proteome</keyword>